<evidence type="ECO:0000256" key="3">
    <source>
        <dbReference type="ARBA" id="ARBA00007786"/>
    </source>
</evidence>
<name>A0A9D4VAZ6_ADICA</name>
<gene>
    <name evidence="10" type="ORF">GOP47_0002458</name>
</gene>
<keyword evidence="8" id="KW-0812">Transmembrane</keyword>
<dbReference type="InterPro" id="IPR011050">
    <property type="entry name" value="Pectin_lyase_fold/virulence"/>
</dbReference>
<feature type="transmembrane region" description="Helical" evidence="8">
    <location>
        <begin position="21"/>
        <end position="44"/>
    </location>
</feature>
<reference evidence="10" key="1">
    <citation type="submission" date="2021-01" db="EMBL/GenBank/DDBJ databases">
        <title>Adiantum capillus-veneris genome.</title>
        <authorList>
            <person name="Fang Y."/>
            <person name="Liao Q."/>
        </authorList>
    </citation>
    <scope>NUCLEOTIDE SEQUENCE</scope>
    <source>
        <strain evidence="10">H3</strain>
        <tissue evidence="10">Leaf</tissue>
    </source>
</reference>
<keyword evidence="4 7" id="KW-0378">Hydrolase</keyword>
<dbReference type="SUPFAM" id="SSF51126">
    <property type="entry name" value="Pectin lyase-like"/>
    <property type="match status" value="1"/>
</dbReference>
<feature type="active site" evidence="6">
    <location>
        <position position="442"/>
    </location>
</feature>
<comment type="catalytic activity">
    <reaction evidence="7">
        <text>[(1-&gt;4)-alpha-D-galacturonosyl methyl ester](n) + n H2O = [(1-&gt;4)-alpha-D-galacturonosyl](n) + n methanol + n H(+)</text>
        <dbReference type="Rhea" id="RHEA:22380"/>
        <dbReference type="Rhea" id="RHEA-COMP:14570"/>
        <dbReference type="Rhea" id="RHEA-COMP:14573"/>
        <dbReference type="ChEBI" id="CHEBI:15377"/>
        <dbReference type="ChEBI" id="CHEBI:15378"/>
        <dbReference type="ChEBI" id="CHEBI:17790"/>
        <dbReference type="ChEBI" id="CHEBI:140522"/>
        <dbReference type="ChEBI" id="CHEBI:140523"/>
        <dbReference type="EC" id="3.1.1.11"/>
    </reaction>
</comment>
<dbReference type="InterPro" id="IPR006501">
    <property type="entry name" value="Pectinesterase_inhib_dom"/>
</dbReference>
<dbReference type="FunFam" id="2.160.20.10:FF:000092">
    <property type="entry name" value="Putative pectinesterase 57"/>
    <property type="match status" value="1"/>
</dbReference>
<dbReference type="GO" id="GO:0030599">
    <property type="term" value="F:pectinesterase activity"/>
    <property type="evidence" value="ECO:0007669"/>
    <property type="project" value="UniProtKB-UniRule"/>
</dbReference>
<dbReference type="CDD" id="cd15798">
    <property type="entry name" value="PMEI-like_3"/>
    <property type="match status" value="1"/>
</dbReference>
<evidence type="ECO:0000256" key="1">
    <source>
        <dbReference type="ARBA" id="ARBA00005184"/>
    </source>
</evidence>
<comment type="pathway">
    <text evidence="1 7">Glycan metabolism; pectin degradation; 2-dehydro-3-deoxy-D-gluconate from pectin: step 1/5.</text>
</comment>
<organism evidence="10 11">
    <name type="scientific">Adiantum capillus-veneris</name>
    <name type="common">Maidenhair fern</name>
    <dbReference type="NCBI Taxonomy" id="13818"/>
    <lineage>
        <taxon>Eukaryota</taxon>
        <taxon>Viridiplantae</taxon>
        <taxon>Streptophyta</taxon>
        <taxon>Embryophyta</taxon>
        <taxon>Tracheophyta</taxon>
        <taxon>Polypodiopsida</taxon>
        <taxon>Polypodiidae</taxon>
        <taxon>Polypodiales</taxon>
        <taxon>Pteridineae</taxon>
        <taxon>Pteridaceae</taxon>
        <taxon>Vittarioideae</taxon>
        <taxon>Adiantum</taxon>
    </lineage>
</organism>
<feature type="domain" description="Pectinesterase inhibitor" evidence="9">
    <location>
        <begin position="90"/>
        <end position="251"/>
    </location>
</feature>
<protein>
    <recommendedName>
        <fullName evidence="7">Pectinesterase</fullName>
        <ecNumber evidence="7">3.1.1.11</ecNumber>
    </recommendedName>
</protein>
<keyword evidence="8" id="KW-0472">Membrane</keyword>
<dbReference type="EMBL" id="JABFUD020000002">
    <property type="protein sequence ID" value="KAI5082715.1"/>
    <property type="molecule type" value="Genomic_DNA"/>
</dbReference>
<sequence length="473" mass="51320">MSRGSVESSSNLFGAHPNEQRTAAAVVVVPLLIFASALISSILYAGTSQFSSGTDGPAQVNYNAEERDFPAVYPDEPTDVSAVSGSLGSRPDDDVNYSCKHTAFPDVCERELSGFRIPRTARPLEVVRYAVQAAAKRVDESNQLTAKLISNHSRALSPLEAQCAHDCLALLQNAKEQLNLVSARVSSFHTLPDTPSLRYSALSDVLVWLSSSLSYQTVWSDNFQVAPGFIQHQIQNNQAHLTQVLGVDLGLVDTLSRFGNSQQSWLNDGFPTWVSTTGRRILQASSSTVTANAIVAKDGSGHYTTVSAAVNAIPSSYSGRYVIYIKKGVYKEVFDIASNQKNVTFVGNGIRKTIITGKRNVASGDYNTYRTSTVGVSGSGFYARDLTFRNTAGASGHQAVALRAGADYLVFYRCSFEGYQDTLYALSGRQFYRECQIYGTVDFIFGNAIAVFQNCALVARLPMKGQQNVYTAS</sequence>
<dbReference type="PROSITE" id="PS00503">
    <property type="entry name" value="PECTINESTERASE_2"/>
    <property type="match status" value="1"/>
</dbReference>
<evidence type="ECO:0000256" key="4">
    <source>
        <dbReference type="ARBA" id="ARBA00022801"/>
    </source>
</evidence>
<comment type="similarity">
    <text evidence="3">In the C-terminal section; belongs to the pectinesterase family.</text>
</comment>
<evidence type="ECO:0000256" key="7">
    <source>
        <dbReference type="RuleBase" id="RU000589"/>
    </source>
</evidence>
<dbReference type="SUPFAM" id="SSF101148">
    <property type="entry name" value="Plant invertase/pectin methylesterase inhibitor"/>
    <property type="match status" value="1"/>
</dbReference>
<comment type="caution">
    <text evidence="10">The sequence shown here is derived from an EMBL/GenBank/DDBJ whole genome shotgun (WGS) entry which is preliminary data.</text>
</comment>
<evidence type="ECO:0000313" key="10">
    <source>
        <dbReference type="EMBL" id="KAI5082715.1"/>
    </source>
</evidence>
<dbReference type="Proteomes" id="UP000886520">
    <property type="component" value="Chromosome 3"/>
</dbReference>
<dbReference type="PANTHER" id="PTHR31707">
    <property type="entry name" value="PECTINESTERASE"/>
    <property type="match status" value="1"/>
</dbReference>
<comment type="similarity">
    <text evidence="2">In the N-terminal section; belongs to the PMEI family.</text>
</comment>
<dbReference type="SMART" id="SM00856">
    <property type="entry name" value="PMEI"/>
    <property type="match status" value="1"/>
</dbReference>
<dbReference type="GO" id="GO:0045490">
    <property type="term" value="P:pectin catabolic process"/>
    <property type="evidence" value="ECO:0007669"/>
    <property type="project" value="UniProtKB-UniRule"/>
</dbReference>
<keyword evidence="11" id="KW-1185">Reference proteome</keyword>
<evidence type="ECO:0000256" key="8">
    <source>
        <dbReference type="SAM" id="Phobius"/>
    </source>
</evidence>
<dbReference type="GO" id="GO:0042545">
    <property type="term" value="P:cell wall modification"/>
    <property type="evidence" value="ECO:0007669"/>
    <property type="project" value="UniProtKB-UniRule"/>
</dbReference>
<dbReference type="EC" id="3.1.1.11" evidence="7"/>
<keyword evidence="5 7" id="KW-0063">Aspartyl esterase</keyword>
<proteinExistence type="inferred from homology"/>
<evidence type="ECO:0000259" key="9">
    <source>
        <dbReference type="SMART" id="SM00856"/>
    </source>
</evidence>
<dbReference type="Pfam" id="PF01095">
    <property type="entry name" value="Pectinesterase"/>
    <property type="match status" value="1"/>
</dbReference>
<evidence type="ECO:0000313" key="11">
    <source>
        <dbReference type="Proteomes" id="UP000886520"/>
    </source>
</evidence>
<dbReference type="Gene3D" id="2.160.20.10">
    <property type="entry name" value="Single-stranded right-handed beta-helix, Pectin lyase-like"/>
    <property type="match status" value="1"/>
</dbReference>
<keyword evidence="8" id="KW-1133">Transmembrane helix</keyword>
<accession>A0A9D4VAZ6</accession>
<evidence type="ECO:0000256" key="6">
    <source>
        <dbReference type="PROSITE-ProRule" id="PRU10040"/>
    </source>
</evidence>
<dbReference type="Pfam" id="PF04043">
    <property type="entry name" value="PMEI"/>
    <property type="match status" value="1"/>
</dbReference>
<dbReference type="InterPro" id="IPR000070">
    <property type="entry name" value="Pectinesterase_cat"/>
</dbReference>
<dbReference type="InterPro" id="IPR035513">
    <property type="entry name" value="Invertase/methylesterase_inhib"/>
</dbReference>
<dbReference type="AlphaFoldDB" id="A0A9D4VAZ6"/>
<dbReference type="GO" id="GO:0004857">
    <property type="term" value="F:enzyme inhibitor activity"/>
    <property type="evidence" value="ECO:0007669"/>
    <property type="project" value="InterPro"/>
</dbReference>
<dbReference type="OrthoDB" id="1247126at2759"/>
<dbReference type="InterPro" id="IPR012334">
    <property type="entry name" value="Pectin_lyas_fold"/>
</dbReference>
<evidence type="ECO:0000256" key="2">
    <source>
        <dbReference type="ARBA" id="ARBA00006027"/>
    </source>
</evidence>
<dbReference type="Gene3D" id="1.20.140.40">
    <property type="entry name" value="Invertase/pectin methylesterase inhibitor family protein"/>
    <property type="match status" value="1"/>
</dbReference>
<evidence type="ECO:0000256" key="5">
    <source>
        <dbReference type="ARBA" id="ARBA00023085"/>
    </source>
</evidence>
<dbReference type="InterPro" id="IPR033131">
    <property type="entry name" value="Pectinesterase_Asp_AS"/>
</dbReference>